<organism evidence="2">
    <name type="scientific">Polaromonas hydrogenivorans</name>
    <dbReference type="NCBI Taxonomy" id="335476"/>
    <lineage>
        <taxon>Bacteria</taxon>
        <taxon>Pseudomonadati</taxon>
        <taxon>Pseudomonadota</taxon>
        <taxon>Betaproteobacteria</taxon>
        <taxon>Burkholderiales</taxon>
        <taxon>Comamonadaceae</taxon>
        <taxon>Polaromonas</taxon>
    </lineage>
</organism>
<accession>A0AAU7LYU1</accession>
<protein>
    <submittedName>
        <fullName evidence="2">DUF3703 domain-containing protein</fullName>
    </submittedName>
</protein>
<keyword evidence="2" id="KW-0614">Plasmid</keyword>
<evidence type="ECO:0000313" key="2">
    <source>
        <dbReference type="EMBL" id="XBP72772.1"/>
    </source>
</evidence>
<dbReference type="InterPro" id="IPR022172">
    <property type="entry name" value="DUF3703"/>
</dbReference>
<name>A0AAU7LYU1_9BURK</name>
<dbReference type="EMBL" id="CP157677">
    <property type="protein sequence ID" value="XBP72772.1"/>
    <property type="molecule type" value="Genomic_DNA"/>
</dbReference>
<dbReference type="Pfam" id="PF13115">
    <property type="entry name" value="YtkA"/>
    <property type="match status" value="1"/>
</dbReference>
<proteinExistence type="predicted"/>
<gene>
    <name evidence="2" type="ORF">ABLV49_23520</name>
</gene>
<evidence type="ECO:0000259" key="1">
    <source>
        <dbReference type="Pfam" id="PF13115"/>
    </source>
</evidence>
<dbReference type="InterPro" id="IPR032693">
    <property type="entry name" value="YtkA-like_dom"/>
</dbReference>
<dbReference type="AlphaFoldDB" id="A0AAU7LYU1"/>
<sequence length="278" mass="29860">MTTFAICIKPSVQREIAAADAAEASGHFSTSFEHLERAHVLGQAATAEHVRVHWRMLRFALRNSLHGEAFGQLWRLAAACIFTAPGLVPEGNTGGADVSGFRRMPIAKDLQQALDAARTPNTPAPKKIMLRKLAASAALAALATIMAGCVTQPTDLDLSLDKNSASSVYHVALVPPAQAPAINQMHSWKVKLTTPQGTPVHGAKFVVDGGMPQHGHGLPTQPRVTREFEDGTYALDGMKFSMTGWWEVKLTIQGQQGVDKVTFNWVINNPAVQTVSGP</sequence>
<dbReference type="RefSeq" id="WP_349282535.1">
    <property type="nucleotide sequence ID" value="NZ_CBCSCU010000113.1"/>
</dbReference>
<reference evidence="2" key="1">
    <citation type="submission" date="2024-05" db="EMBL/GenBank/DDBJ databases">
        <authorList>
            <person name="Bunk B."/>
            <person name="Swiderski J."/>
            <person name="Sproer C."/>
            <person name="Thiel V."/>
        </authorList>
    </citation>
    <scope>NUCLEOTIDE SEQUENCE</scope>
    <source>
        <strain evidence="2">DSM 17735</strain>
        <plasmid evidence="2">p2</plasmid>
    </source>
</reference>
<dbReference type="Pfam" id="PF12487">
    <property type="entry name" value="DUF3703"/>
    <property type="match status" value="1"/>
</dbReference>
<geneLocation type="plasmid" evidence="2">
    <name>p2</name>
</geneLocation>
<feature type="domain" description="YtkA-like" evidence="1">
    <location>
        <begin position="165"/>
        <end position="250"/>
    </location>
</feature>